<accession>A0A212JAX5</accession>
<dbReference type="GO" id="GO:0046583">
    <property type="term" value="F:monoatomic cation efflux transmembrane transporter activity"/>
    <property type="evidence" value="ECO:0007669"/>
    <property type="project" value="TreeGrafter"/>
</dbReference>
<sequence length="327" mass="34046">MRTLSGKSGIVSQVRQASGRIPTPAAGLGLGIASLGWALENAAPMGGAAQLAGAALASLFLVCVAGKFLLHPPLVFTEMRHPVLGSILPTLAMGMMVVSKAVSLHAPAAGEHMWLAAVALHLFFLAGFAWCQCRAFSFSSMVPSWFVPPVGIVTAALTSPGGAFAPLADMLLLFGGTSFALLLPVMVYRLIFLAEITDAAKPTIAILAAPASLFLAGYLSVEQRPSLVLVAVLLGVAVLLTAVIYIALIRLLRLPFSPAYAAFTFPLVISATALFKAMHLFAANPATTGYAGVLRSMATAELAVAVLVVTYVTMLYVRAGGRALLRR</sequence>
<evidence type="ECO:0008006" key="6">
    <source>
        <dbReference type="Google" id="ProtNLM"/>
    </source>
</evidence>
<dbReference type="InterPro" id="IPR038665">
    <property type="entry name" value="Voltage-dep_anion_channel_sf"/>
</dbReference>
<dbReference type="InterPro" id="IPR052951">
    <property type="entry name" value="Tellurite_res_ion_channel"/>
</dbReference>
<reference evidence="5" key="1">
    <citation type="submission" date="2016-04" db="EMBL/GenBank/DDBJ databases">
        <authorList>
            <person name="Evans L.H."/>
            <person name="Alamgir A."/>
            <person name="Owens N."/>
            <person name="Weber N.D."/>
            <person name="Virtaneva K."/>
            <person name="Barbian K."/>
            <person name="Babar A."/>
            <person name="Rosenke K."/>
        </authorList>
    </citation>
    <scope>NUCLEOTIDE SEQUENCE</scope>
    <source>
        <strain evidence="5">86</strain>
    </source>
</reference>
<evidence type="ECO:0000313" key="5">
    <source>
        <dbReference type="EMBL" id="SBV96548.1"/>
    </source>
</evidence>
<gene>
    <name evidence="5" type="ORF">KL86DPRO_11063</name>
</gene>
<name>A0A212JAX5_9DELT</name>
<evidence type="ECO:0000256" key="2">
    <source>
        <dbReference type="ARBA" id="ARBA00022692"/>
    </source>
</evidence>
<evidence type="ECO:0000256" key="4">
    <source>
        <dbReference type="ARBA" id="ARBA00023136"/>
    </source>
</evidence>
<dbReference type="PANTHER" id="PTHR37955:SF1">
    <property type="entry name" value="DEP DOMAIN-CONTAINING PROTEIN"/>
    <property type="match status" value="1"/>
</dbReference>
<dbReference type="Pfam" id="PF03595">
    <property type="entry name" value="SLAC1"/>
    <property type="match status" value="1"/>
</dbReference>
<dbReference type="PANTHER" id="PTHR37955">
    <property type="entry name" value="TELLURITE RESISTANCE PROTEIN TEHA"/>
    <property type="match status" value="1"/>
</dbReference>
<dbReference type="AlphaFoldDB" id="A0A212JAX5"/>
<dbReference type="EMBL" id="FLUQ01000001">
    <property type="protein sequence ID" value="SBV96548.1"/>
    <property type="molecule type" value="Genomic_DNA"/>
</dbReference>
<organism evidence="5">
    <name type="scientific">uncultured delta proteobacterium</name>
    <dbReference type="NCBI Taxonomy" id="34034"/>
    <lineage>
        <taxon>Bacteria</taxon>
        <taxon>Deltaproteobacteria</taxon>
        <taxon>environmental samples</taxon>
    </lineage>
</organism>
<keyword evidence="4" id="KW-0472">Membrane</keyword>
<protein>
    <recommendedName>
        <fullName evidence="6">C4-dicarboxylate transporter/malic acid transport protein</fullName>
    </recommendedName>
</protein>
<proteinExistence type="predicted"/>
<keyword evidence="2" id="KW-0812">Transmembrane</keyword>
<evidence type="ECO:0000256" key="3">
    <source>
        <dbReference type="ARBA" id="ARBA00022989"/>
    </source>
</evidence>
<dbReference type="CDD" id="cd09325">
    <property type="entry name" value="TDT_C4-dicarb_trans"/>
    <property type="match status" value="1"/>
</dbReference>
<dbReference type="GO" id="GO:0005886">
    <property type="term" value="C:plasma membrane"/>
    <property type="evidence" value="ECO:0007669"/>
    <property type="project" value="TreeGrafter"/>
</dbReference>
<comment type="subcellular location">
    <subcellularLocation>
        <location evidence="1">Membrane</location>
        <topology evidence="1">Multi-pass membrane protein</topology>
    </subcellularLocation>
</comment>
<dbReference type="Gene3D" id="1.50.10.150">
    <property type="entry name" value="Voltage-dependent anion channel"/>
    <property type="match status" value="1"/>
</dbReference>
<keyword evidence="3" id="KW-1133">Transmembrane helix</keyword>
<evidence type="ECO:0000256" key="1">
    <source>
        <dbReference type="ARBA" id="ARBA00004141"/>
    </source>
</evidence>
<dbReference type="InterPro" id="IPR004695">
    <property type="entry name" value="SLAC1/Mae1/Ssu1/TehA"/>
</dbReference>